<sequence length="139" mass="15754">MPGHGYYSKLLKSIADHFEIGELFLEFIRFHCQDVKCDFFSLGWSGPPCTAIKSPYPDYSQSEFHYLSTSETPLFQKALVRKLKIQTLVIILGVGILSDTEDEYKDSDLDDVILDIGTSESPLQIQMSRQFLLEPGLAE</sequence>
<protein>
    <submittedName>
        <fullName evidence="1">Uncharacterized protein</fullName>
    </submittedName>
</protein>
<name>A0AAV6W0M9_9ARAC</name>
<dbReference type="Proteomes" id="UP000827092">
    <property type="component" value="Unassembled WGS sequence"/>
</dbReference>
<keyword evidence="2" id="KW-1185">Reference proteome</keyword>
<evidence type="ECO:0000313" key="1">
    <source>
        <dbReference type="EMBL" id="KAG8201861.1"/>
    </source>
</evidence>
<gene>
    <name evidence="1" type="ORF">JTE90_027341</name>
</gene>
<organism evidence="1 2">
    <name type="scientific">Oedothorax gibbosus</name>
    <dbReference type="NCBI Taxonomy" id="931172"/>
    <lineage>
        <taxon>Eukaryota</taxon>
        <taxon>Metazoa</taxon>
        <taxon>Ecdysozoa</taxon>
        <taxon>Arthropoda</taxon>
        <taxon>Chelicerata</taxon>
        <taxon>Arachnida</taxon>
        <taxon>Araneae</taxon>
        <taxon>Araneomorphae</taxon>
        <taxon>Entelegynae</taxon>
        <taxon>Araneoidea</taxon>
        <taxon>Linyphiidae</taxon>
        <taxon>Erigoninae</taxon>
        <taxon>Oedothorax</taxon>
    </lineage>
</organism>
<comment type="caution">
    <text evidence="1">The sequence shown here is derived from an EMBL/GenBank/DDBJ whole genome shotgun (WGS) entry which is preliminary data.</text>
</comment>
<accession>A0AAV6W0M9</accession>
<dbReference type="EMBL" id="JAFNEN010000002">
    <property type="protein sequence ID" value="KAG8201861.1"/>
    <property type="molecule type" value="Genomic_DNA"/>
</dbReference>
<dbReference type="AlphaFoldDB" id="A0AAV6W0M9"/>
<reference evidence="1 2" key="1">
    <citation type="journal article" date="2022" name="Nat. Ecol. Evol.">
        <title>A masculinizing supergene underlies an exaggerated male reproductive morph in a spider.</title>
        <authorList>
            <person name="Hendrickx F."/>
            <person name="De Corte Z."/>
            <person name="Sonet G."/>
            <person name="Van Belleghem S.M."/>
            <person name="Kostlbacher S."/>
            <person name="Vangestel C."/>
        </authorList>
    </citation>
    <scope>NUCLEOTIDE SEQUENCE [LARGE SCALE GENOMIC DNA]</scope>
    <source>
        <strain evidence="1">W744_W776</strain>
    </source>
</reference>
<evidence type="ECO:0000313" key="2">
    <source>
        <dbReference type="Proteomes" id="UP000827092"/>
    </source>
</evidence>
<proteinExistence type="predicted"/>